<proteinExistence type="predicted"/>
<keyword evidence="4" id="KW-1185">Reference proteome</keyword>
<gene>
    <name evidence="3" type="ORF">PV04_00384</name>
</gene>
<evidence type="ECO:0000313" key="3">
    <source>
        <dbReference type="EMBL" id="KIW72166.1"/>
    </source>
</evidence>
<feature type="transmembrane region" description="Helical" evidence="2">
    <location>
        <begin position="154"/>
        <end position="180"/>
    </location>
</feature>
<dbReference type="AlphaFoldDB" id="A0A0D2D3Q1"/>
<evidence type="ECO:0000256" key="2">
    <source>
        <dbReference type="SAM" id="Phobius"/>
    </source>
</evidence>
<accession>A0A0D2D3Q1</accession>
<keyword evidence="2" id="KW-1133">Transmembrane helix</keyword>
<keyword evidence="2" id="KW-0812">Transmembrane</keyword>
<organism evidence="3 4">
    <name type="scientific">Phialophora macrospora</name>
    <dbReference type="NCBI Taxonomy" id="1851006"/>
    <lineage>
        <taxon>Eukaryota</taxon>
        <taxon>Fungi</taxon>
        <taxon>Dikarya</taxon>
        <taxon>Ascomycota</taxon>
        <taxon>Pezizomycotina</taxon>
        <taxon>Eurotiomycetes</taxon>
        <taxon>Chaetothyriomycetidae</taxon>
        <taxon>Chaetothyriales</taxon>
        <taxon>Herpotrichiellaceae</taxon>
        <taxon>Phialophora</taxon>
    </lineage>
</organism>
<dbReference type="Proteomes" id="UP000054266">
    <property type="component" value="Unassembled WGS sequence"/>
</dbReference>
<keyword evidence="2" id="KW-0472">Membrane</keyword>
<feature type="compositionally biased region" description="Low complexity" evidence="1">
    <location>
        <begin position="68"/>
        <end position="77"/>
    </location>
</feature>
<name>A0A0D2D3Q1_9EURO</name>
<dbReference type="HOGENOM" id="CLU_071627_0_0_1"/>
<protein>
    <submittedName>
        <fullName evidence="3">Uncharacterized protein</fullName>
    </submittedName>
</protein>
<feature type="region of interest" description="Disordered" evidence="1">
    <location>
        <begin position="58"/>
        <end position="94"/>
    </location>
</feature>
<evidence type="ECO:0000256" key="1">
    <source>
        <dbReference type="SAM" id="MobiDB-lite"/>
    </source>
</evidence>
<reference evidence="3 4" key="1">
    <citation type="submission" date="2015-01" db="EMBL/GenBank/DDBJ databases">
        <title>The Genome Sequence of Capronia semiimmersa CBS27337.</title>
        <authorList>
            <consortium name="The Broad Institute Genomics Platform"/>
            <person name="Cuomo C."/>
            <person name="de Hoog S."/>
            <person name="Gorbushina A."/>
            <person name="Stielow B."/>
            <person name="Teixiera M."/>
            <person name="Abouelleil A."/>
            <person name="Chapman S.B."/>
            <person name="Priest M."/>
            <person name="Young S.K."/>
            <person name="Wortman J."/>
            <person name="Nusbaum C."/>
            <person name="Birren B."/>
        </authorList>
    </citation>
    <scope>NUCLEOTIDE SEQUENCE [LARGE SCALE GENOMIC DNA]</scope>
    <source>
        <strain evidence="3 4">CBS 27337</strain>
    </source>
</reference>
<feature type="transmembrane region" description="Helical" evidence="2">
    <location>
        <begin position="186"/>
        <end position="207"/>
    </location>
</feature>
<evidence type="ECO:0000313" key="4">
    <source>
        <dbReference type="Proteomes" id="UP000054266"/>
    </source>
</evidence>
<dbReference type="EMBL" id="KN846956">
    <property type="protein sequence ID" value="KIW72166.1"/>
    <property type="molecule type" value="Genomic_DNA"/>
</dbReference>
<sequence>MRSLPRALVADIRHTIYACSRQHAASRRARFTTFNPQLKGSEPRRNENLPIQVVHSRLQAQKKDNSRSPEPSAAPSPDSRELVTSPDEAKSLDNGRQIPVPLKVIPKADIAPGLTLSPKERLHIEQLTRRLPPRPEPKVYKRRIRIYTAGNGRIYMLTFLRFTSILALAFVTVIVAPAHWVSGSSMWTVAALWLAGAMPFVCINWALRPMVTEIFLRLPPSAQGSPKLAMSYATSLPADATLEMRFMRATMITDVVSLKIADTRPTKSLWRPVSFQWIGPLVTRGFLLRPNPTQFYVRPESAGGRAARDVTPGIWSKVYERLTGVESNVMSKWRR</sequence>